<protein>
    <submittedName>
        <fullName evidence="3">ABC-type transporter Mla maintaining outer membrane lipid asymmetry, component MlaD</fullName>
    </submittedName>
</protein>
<sequence length="327" mass="37232">MSLNQRTLEIKVGFFLLVVLVSAVLLIAYIGVRKDLFAERISYTVISRTGERIEPGMPVRLFGFNIGQVTNLTLDHQGRVLIDIRVLRRYQRWFTEDSRIILEQEGIIGSSFLKLQPGAEDAPILEEGAVIPLDEIGGINELIQEMQPVIEALRAIVINIWDLTDYLVDDEGPVRGILANAETMTERLLAEHGLIYYLTEDPQPIEHIDSILSRSDAAMQNVNQLLESVTHRVDDLTPIQEEIAEVIRDVNALIVEFQGIREDLTPILHNVTQITEDVKDVSHDLISLRRQGEYTLRLGTDLLQRLRETWPLSRREAPDPETTYPWP</sequence>
<dbReference type="Pfam" id="PF02470">
    <property type="entry name" value="MlaD"/>
    <property type="match status" value="1"/>
</dbReference>
<dbReference type="STRING" id="617002.SAMN05660653_01120"/>
<keyword evidence="4" id="KW-1185">Reference proteome</keyword>
<keyword evidence="1" id="KW-0812">Transmembrane</keyword>
<feature type="transmembrane region" description="Helical" evidence="1">
    <location>
        <begin position="12"/>
        <end position="32"/>
    </location>
</feature>
<dbReference type="AlphaFoldDB" id="A0A1G6BQL6"/>
<organism evidence="3 4">
    <name type="scientific">Desulfonatronum thiosulfatophilum</name>
    <dbReference type="NCBI Taxonomy" id="617002"/>
    <lineage>
        <taxon>Bacteria</taxon>
        <taxon>Pseudomonadati</taxon>
        <taxon>Thermodesulfobacteriota</taxon>
        <taxon>Desulfovibrionia</taxon>
        <taxon>Desulfovibrionales</taxon>
        <taxon>Desulfonatronaceae</taxon>
        <taxon>Desulfonatronum</taxon>
    </lineage>
</organism>
<keyword evidence="1" id="KW-0472">Membrane</keyword>
<dbReference type="InterPro" id="IPR003399">
    <property type="entry name" value="Mce/MlaD"/>
</dbReference>
<gene>
    <name evidence="3" type="ORF">SAMN05660653_01120</name>
</gene>
<feature type="domain" description="Mce/MlaD" evidence="2">
    <location>
        <begin position="42"/>
        <end position="118"/>
    </location>
</feature>
<dbReference type="Gene3D" id="1.20.1480.30">
    <property type="entry name" value="Designed four-helix bundle protein"/>
    <property type="match status" value="1"/>
</dbReference>
<proteinExistence type="predicted"/>
<dbReference type="PANTHER" id="PTHR33371">
    <property type="entry name" value="INTERMEMBRANE PHOSPHOLIPID TRANSPORT SYSTEM BINDING PROTEIN MLAD-RELATED"/>
    <property type="match status" value="1"/>
</dbReference>
<evidence type="ECO:0000313" key="4">
    <source>
        <dbReference type="Proteomes" id="UP000198771"/>
    </source>
</evidence>
<dbReference type="Proteomes" id="UP000198771">
    <property type="component" value="Unassembled WGS sequence"/>
</dbReference>
<dbReference type="OrthoDB" id="8579797at2"/>
<dbReference type="PANTHER" id="PTHR33371:SF4">
    <property type="entry name" value="INTERMEMBRANE PHOSPHOLIPID TRANSPORT SYSTEM BINDING PROTEIN MLAD"/>
    <property type="match status" value="1"/>
</dbReference>
<dbReference type="InterPro" id="IPR052336">
    <property type="entry name" value="MlaD_Phospholipid_Transporter"/>
</dbReference>
<keyword evidence="1" id="KW-1133">Transmembrane helix</keyword>
<evidence type="ECO:0000313" key="3">
    <source>
        <dbReference type="EMBL" id="SDB22920.1"/>
    </source>
</evidence>
<reference evidence="3 4" key="1">
    <citation type="submission" date="2016-10" db="EMBL/GenBank/DDBJ databases">
        <authorList>
            <person name="de Groot N.N."/>
        </authorList>
    </citation>
    <scope>NUCLEOTIDE SEQUENCE [LARGE SCALE GENOMIC DNA]</scope>
    <source>
        <strain evidence="3 4">ASO4-2</strain>
    </source>
</reference>
<evidence type="ECO:0000256" key="1">
    <source>
        <dbReference type="SAM" id="Phobius"/>
    </source>
</evidence>
<name>A0A1G6BQL6_9BACT</name>
<evidence type="ECO:0000259" key="2">
    <source>
        <dbReference type="Pfam" id="PF02470"/>
    </source>
</evidence>
<dbReference type="RefSeq" id="WP_092118367.1">
    <property type="nucleotide sequence ID" value="NZ_FMXO01000005.1"/>
</dbReference>
<accession>A0A1G6BQL6</accession>
<dbReference type="EMBL" id="FMXO01000005">
    <property type="protein sequence ID" value="SDB22920.1"/>
    <property type="molecule type" value="Genomic_DNA"/>
</dbReference>